<dbReference type="GO" id="GO:0003735">
    <property type="term" value="F:structural constituent of ribosome"/>
    <property type="evidence" value="ECO:0007669"/>
    <property type="project" value="InterPro"/>
</dbReference>
<keyword evidence="4" id="KW-0687">Ribonucleoprotein</keyword>
<proteinExistence type="inferred from homology"/>
<dbReference type="PANTHER" id="PTHR36083">
    <property type="entry name" value="50S RIBOSOMAL PROTEIN L32, CHLOROPLASTIC"/>
    <property type="match status" value="1"/>
</dbReference>
<organism evidence="7">
    <name type="scientific">Pterospora andromedea</name>
    <name type="common">Pine drops</name>
    <dbReference type="NCBI Taxonomy" id="4349"/>
    <lineage>
        <taxon>Eukaryota</taxon>
        <taxon>Viridiplantae</taxon>
        <taxon>Streptophyta</taxon>
        <taxon>Embryophyta</taxon>
        <taxon>Tracheophyta</taxon>
        <taxon>Spermatophyta</taxon>
        <taxon>Magnoliopsida</taxon>
        <taxon>eudicotyledons</taxon>
        <taxon>Gunneridae</taxon>
        <taxon>Pentapetalae</taxon>
        <taxon>asterids</taxon>
        <taxon>Ericales</taxon>
        <taxon>Ericaceae</taxon>
        <taxon>Pyroloideae</taxon>
        <taxon>Pterosporeae</taxon>
        <taxon>Pterospora</taxon>
    </lineage>
</organism>
<geneLocation type="plastid" evidence="7"/>
<dbReference type="GO" id="GO:0006412">
    <property type="term" value="P:translation"/>
    <property type="evidence" value="ECO:0007669"/>
    <property type="project" value="InterPro"/>
</dbReference>
<protein>
    <recommendedName>
        <fullName evidence="5">Large ribosomal subunit protein bL32c</fullName>
    </recommendedName>
    <alternativeName>
        <fullName evidence="6">50S ribosomal protein L32, chloroplastic</fullName>
    </alternativeName>
</protein>
<evidence type="ECO:0000256" key="5">
    <source>
        <dbReference type="ARBA" id="ARBA00035280"/>
    </source>
</evidence>
<dbReference type="GO" id="GO:0015934">
    <property type="term" value="C:large ribosomal subunit"/>
    <property type="evidence" value="ECO:0007669"/>
    <property type="project" value="InterPro"/>
</dbReference>
<sequence length="61" mass="7190">MGVPKKRTSLSKKRISKNIWKRKGYSVYLKAFSLGRSLLNGNSKMFFYGWLKKKSNDKFKI</sequence>
<gene>
    <name evidence="7" type="primary">rpl32</name>
</gene>
<keyword evidence="3 7" id="KW-0689">Ribosomal protein</keyword>
<evidence type="ECO:0000256" key="3">
    <source>
        <dbReference type="ARBA" id="ARBA00022980"/>
    </source>
</evidence>
<dbReference type="AlphaFoldDB" id="A0A221SRD0"/>
<dbReference type="InterPro" id="IPR044958">
    <property type="entry name" value="Ribosomal_bL32_plant/cyanobact"/>
</dbReference>
<dbReference type="InterPro" id="IPR002677">
    <property type="entry name" value="Ribosomal_bL32"/>
</dbReference>
<evidence type="ECO:0000256" key="2">
    <source>
        <dbReference type="ARBA" id="ARBA00008560"/>
    </source>
</evidence>
<evidence type="ECO:0000256" key="1">
    <source>
        <dbReference type="ARBA" id="ARBA00004229"/>
    </source>
</evidence>
<comment type="subcellular location">
    <subcellularLocation>
        <location evidence="1">Plastid</location>
        <location evidence="1">Chloroplast</location>
    </subcellularLocation>
</comment>
<dbReference type="EMBL" id="MF120270">
    <property type="protein sequence ID" value="ASN79089.1"/>
    <property type="molecule type" value="Genomic_DNA"/>
</dbReference>
<reference evidence="7" key="1">
    <citation type="journal article" date="2017" name="New Phytol.">
        <title>On the brink: the highly reduced plastomes of nonphotosynthetic Ericaceae.</title>
        <authorList>
            <person name="Braukmann T.W.A."/>
            <person name="Broe M.B."/>
            <person name="Stefanovic S."/>
            <person name="Freudenstein J.V."/>
        </authorList>
    </citation>
    <scope>NUCLEOTIDE SEQUENCE</scope>
</reference>
<evidence type="ECO:0000256" key="4">
    <source>
        <dbReference type="ARBA" id="ARBA00023274"/>
    </source>
</evidence>
<comment type="similarity">
    <text evidence="2">Belongs to the bacterial ribosomal protein bL32 family.</text>
</comment>
<dbReference type="HAMAP" id="MF_00340">
    <property type="entry name" value="Ribosomal_bL32"/>
    <property type="match status" value="1"/>
</dbReference>
<dbReference type="PANTHER" id="PTHR36083:SF1">
    <property type="entry name" value="LARGE RIBOSOMAL SUBUNIT PROTEIN BL32C"/>
    <property type="match status" value="1"/>
</dbReference>
<keyword evidence="7" id="KW-0934">Plastid</keyword>
<evidence type="ECO:0000256" key="6">
    <source>
        <dbReference type="ARBA" id="ARBA00035431"/>
    </source>
</evidence>
<name>A0A221SRD0_PTEAN</name>
<evidence type="ECO:0000313" key="7">
    <source>
        <dbReference type="EMBL" id="ASN79089.1"/>
    </source>
</evidence>
<dbReference type="GO" id="GO:0009507">
    <property type="term" value="C:chloroplast"/>
    <property type="evidence" value="ECO:0007669"/>
    <property type="project" value="UniProtKB-SubCell"/>
</dbReference>
<accession>A0A221SRD0</accession>